<dbReference type="AlphaFoldDB" id="A0A7G6WZ38"/>
<protein>
    <recommendedName>
        <fullName evidence="1">Tetracyclin repressor-like C-terminal domain-containing protein</fullName>
    </recommendedName>
</protein>
<organism evidence="2 3">
    <name type="scientific">Kribbella qitaiheensis</name>
    <dbReference type="NCBI Taxonomy" id="1544730"/>
    <lineage>
        <taxon>Bacteria</taxon>
        <taxon>Bacillati</taxon>
        <taxon>Actinomycetota</taxon>
        <taxon>Actinomycetes</taxon>
        <taxon>Propionibacteriales</taxon>
        <taxon>Kribbellaceae</taxon>
        <taxon>Kribbella</taxon>
    </lineage>
</organism>
<dbReference type="Proteomes" id="UP000515563">
    <property type="component" value="Chromosome"/>
</dbReference>
<keyword evidence="3" id="KW-1185">Reference proteome</keyword>
<evidence type="ECO:0000313" key="2">
    <source>
        <dbReference type="EMBL" id="QNE19253.1"/>
    </source>
</evidence>
<gene>
    <name evidence="2" type="ORF">F1D05_16695</name>
</gene>
<dbReference type="SUPFAM" id="SSF48498">
    <property type="entry name" value="Tetracyclin repressor-like, C-terminal domain"/>
    <property type="match status" value="1"/>
</dbReference>
<dbReference type="InterPro" id="IPR036271">
    <property type="entry name" value="Tet_transcr_reg_TetR-rel_C_sf"/>
</dbReference>
<dbReference type="Gene3D" id="1.10.357.10">
    <property type="entry name" value="Tetracycline Repressor, domain 2"/>
    <property type="match status" value="1"/>
</dbReference>
<proteinExistence type="predicted"/>
<evidence type="ECO:0000313" key="3">
    <source>
        <dbReference type="Proteomes" id="UP000515563"/>
    </source>
</evidence>
<sequence length="67" mass="6929">MIGQQRQVATLMPGDNAVLRAGLIGALTIGTVIGRHLLEFDGLADATPDEITAVLRPLIHALVAGEG</sequence>
<dbReference type="KEGG" id="kqi:F1D05_16695"/>
<reference evidence="2 3" key="2">
    <citation type="journal article" date="2020" name="Microbiol. Resour. Announc.">
        <title>Antarctic desert soil bacteria exhibit high novel natural product potential, evaluated through long-read genome sequencing and comparative genomics.</title>
        <authorList>
            <person name="Benaud N."/>
            <person name="Edwards R.J."/>
            <person name="Amos T.G."/>
            <person name="D'Agostino P.M."/>
            <person name="Gutierrez-Chavez C."/>
            <person name="Montgomery K."/>
            <person name="Nicetic I."/>
            <person name="Ferrari B.C."/>
        </authorList>
    </citation>
    <scope>NUCLEOTIDE SEQUENCE [LARGE SCALE GENOMIC DNA]</scope>
    <source>
        <strain evidence="2 3">SPB151</strain>
    </source>
</reference>
<reference evidence="3" key="1">
    <citation type="submission" date="2019-09" db="EMBL/GenBank/DDBJ databases">
        <title>Antimicrobial potential of Antarctic Bacteria.</title>
        <authorList>
            <person name="Benaud N."/>
            <person name="Edwards R.J."/>
            <person name="Ferrari B.C."/>
        </authorList>
    </citation>
    <scope>NUCLEOTIDE SEQUENCE [LARGE SCALE GENOMIC DNA]</scope>
    <source>
        <strain evidence="3">SPB151</strain>
    </source>
</reference>
<dbReference type="Pfam" id="PF17920">
    <property type="entry name" value="TetR_C_16"/>
    <property type="match status" value="1"/>
</dbReference>
<feature type="domain" description="Tetracyclin repressor-like C-terminal" evidence="1">
    <location>
        <begin position="7"/>
        <end position="62"/>
    </location>
</feature>
<accession>A0A7G6WZ38</accession>
<evidence type="ECO:0000259" key="1">
    <source>
        <dbReference type="Pfam" id="PF17920"/>
    </source>
</evidence>
<dbReference type="InterPro" id="IPR041678">
    <property type="entry name" value="TetR_C_16"/>
</dbReference>
<dbReference type="EMBL" id="CP043661">
    <property type="protein sequence ID" value="QNE19253.1"/>
    <property type="molecule type" value="Genomic_DNA"/>
</dbReference>
<name>A0A7G6WZ38_9ACTN</name>
<dbReference type="RefSeq" id="WP_185448529.1">
    <property type="nucleotide sequence ID" value="NZ_CP043661.1"/>
</dbReference>